<reference evidence="4" key="1">
    <citation type="submission" date="2022-11" db="UniProtKB">
        <authorList>
            <consortium name="WormBaseParasite"/>
        </authorList>
    </citation>
    <scope>IDENTIFICATION</scope>
</reference>
<evidence type="ECO:0000313" key="3">
    <source>
        <dbReference type="Proteomes" id="UP000887566"/>
    </source>
</evidence>
<feature type="region of interest" description="Disordered" evidence="2">
    <location>
        <begin position="307"/>
        <end position="344"/>
    </location>
</feature>
<dbReference type="Proteomes" id="UP000887566">
    <property type="component" value="Unplaced"/>
</dbReference>
<keyword evidence="1" id="KW-0175">Coiled coil</keyword>
<evidence type="ECO:0000256" key="2">
    <source>
        <dbReference type="SAM" id="MobiDB-lite"/>
    </source>
</evidence>
<evidence type="ECO:0000313" key="4">
    <source>
        <dbReference type="WBParaSite" id="PSAMB.scaffold4083size15771.g23461.t1"/>
    </source>
</evidence>
<accession>A0A914WGI0</accession>
<protein>
    <submittedName>
        <fullName evidence="4">Uncharacterized protein</fullName>
    </submittedName>
</protein>
<evidence type="ECO:0000256" key="1">
    <source>
        <dbReference type="SAM" id="Coils"/>
    </source>
</evidence>
<keyword evidence="3" id="KW-1185">Reference proteome</keyword>
<sequence>MLVSVGCSSAQLGRSYDHLAGVYYDVDYVSDASCSSSTDDNEHAFFLQAEKRVARLEAIRPQSDACKRKLHQLKALCEQNTVVRLQIAYESLLNRLEALDLEAQQVVNDQSTVVEQQEIGQEQRSRLECLESFAQWLRALVEKWTRLAANISANRWFRRTLPVRIAEYRRKSILFTTMAVSTLRTTNAMLDNGVAVLALQKPYQITEQFLVRFTDALNDLNVTVRLIRRLAVDDYTLLPSVPSEVSLTKLLNQLAAASGASLSAQVAEAQAPYLRDDDELGEMTIIEAEQQMSKMFTTARSVKSEIQQETIHSQSREITSDYSSASSHGSTTTADLSAPHSPSKLHQLPSIKRLMQQLYTLFLEQRYSLFVALVDAASRHKSLNADFKPHSWRQQQQQRGVVWLDDCLRSQRRKLWKRYVQSIWEIFQDKLVDSVVPALLSRSPAGLVHISQCLNEILLSVPLPQHVASRGVLSSRLLAIARHRLFVHGIGAISMAVATNHINEQQVQLARLILDQSADGIARSLLADHLIAITRSRANDFLAQYDMNSFFTFRFIFHAIVTMDEEPWLTKNILTSIVREKTVSTLMTILPPKEFWLSSGDETSGYVERLMIHVLEPISFASAKIPMQFRLPICQMAVDQMVVSWMRYFLDNDIKLSCRGACKLQTNLLEAELWITCNYVFKSVDLTALHTAVASVKTLETKRRHSSVVSFTKNQVGPRRANGTLKDGPS</sequence>
<organism evidence="3 4">
    <name type="scientific">Plectus sambesii</name>
    <dbReference type="NCBI Taxonomy" id="2011161"/>
    <lineage>
        <taxon>Eukaryota</taxon>
        <taxon>Metazoa</taxon>
        <taxon>Ecdysozoa</taxon>
        <taxon>Nematoda</taxon>
        <taxon>Chromadorea</taxon>
        <taxon>Plectida</taxon>
        <taxon>Plectina</taxon>
        <taxon>Plectoidea</taxon>
        <taxon>Plectidae</taxon>
        <taxon>Plectus</taxon>
    </lineage>
</organism>
<feature type="compositionally biased region" description="Low complexity" evidence="2">
    <location>
        <begin position="320"/>
        <end position="333"/>
    </location>
</feature>
<proteinExistence type="predicted"/>
<dbReference type="AlphaFoldDB" id="A0A914WGI0"/>
<name>A0A914WGI0_9BILA</name>
<dbReference type="WBParaSite" id="PSAMB.scaffold4083size15771.g23461.t1">
    <property type="protein sequence ID" value="PSAMB.scaffold4083size15771.g23461.t1"/>
    <property type="gene ID" value="PSAMB.scaffold4083size15771.g23461"/>
</dbReference>
<feature type="coiled-coil region" evidence="1">
    <location>
        <begin position="82"/>
        <end position="109"/>
    </location>
</feature>